<comment type="caution">
    <text evidence="1">The sequence shown here is derived from an EMBL/GenBank/DDBJ whole genome shotgun (WGS) entry which is preliminary data.</text>
</comment>
<accession>A0A1X0ABF1</accession>
<dbReference type="RefSeq" id="WP_083168810.1">
    <property type="nucleotide sequence ID" value="NZ_MVHF01000045.1"/>
</dbReference>
<proteinExistence type="predicted"/>
<sequence>MSNYDDLASTEAFLAGRDTARAYRREGVVCTRDSGPSVCPRGMHANDTAAWVRGWRSAWT</sequence>
<dbReference type="STRING" id="1927124.BST13_30360"/>
<evidence type="ECO:0000313" key="1">
    <source>
        <dbReference type="EMBL" id="ORA27364.1"/>
    </source>
</evidence>
<reference evidence="1 2" key="1">
    <citation type="submission" date="2017-02" db="EMBL/GenBank/DDBJ databases">
        <title>The new phylogeny of genus Mycobacterium.</title>
        <authorList>
            <person name="Tortoli E."/>
            <person name="Trovato A."/>
            <person name="Cirillo D.M."/>
        </authorList>
    </citation>
    <scope>NUCLEOTIDE SEQUENCE [LARGE SCALE GENOMIC DNA]</scope>
    <source>
        <strain evidence="1 2">RW6</strain>
    </source>
</reference>
<evidence type="ECO:0000313" key="2">
    <source>
        <dbReference type="Proteomes" id="UP000192448"/>
    </source>
</evidence>
<dbReference type="EMBL" id="MVHF01000045">
    <property type="protein sequence ID" value="ORA27364.1"/>
    <property type="molecule type" value="Genomic_DNA"/>
</dbReference>
<evidence type="ECO:0008006" key="3">
    <source>
        <dbReference type="Google" id="ProtNLM"/>
    </source>
</evidence>
<dbReference type="Proteomes" id="UP000192448">
    <property type="component" value="Unassembled WGS sequence"/>
</dbReference>
<gene>
    <name evidence="1" type="ORF">BST13_30360</name>
</gene>
<dbReference type="AlphaFoldDB" id="A0A1X0ABF1"/>
<organism evidence="1 2">
    <name type="scientific">Mycobacterium aquaticum</name>
    <dbReference type="NCBI Taxonomy" id="1927124"/>
    <lineage>
        <taxon>Bacteria</taxon>
        <taxon>Bacillati</taxon>
        <taxon>Actinomycetota</taxon>
        <taxon>Actinomycetes</taxon>
        <taxon>Mycobacteriales</taxon>
        <taxon>Mycobacteriaceae</taxon>
        <taxon>Mycobacterium</taxon>
    </lineage>
</organism>
<dbReference type="OrthoDB" id="9896184at2"/>
<keyword evidence="2" id="KW-1185">Reference proteome</keyword>
<name>A0A1X0ABF1_9MYCO</name>
<protein>
    <recommendedName>
        <fullName evidence="3">Ribosome modulation factor</fullName>
    </recommendedName>
</protein>